<dbReference type="Proteomes" id="UP000242814">
    <property type="component" value="Unassembled WGS sequence"/>
</dbReference>
<dbReference type="EMBL" id="LZYO01000431">
    <property type="protein sequence ID" value="ODH13714.1"/>
    <property type="molecule type" value="Genomic_DNA"/>
</dbReference>
<comment type="caution">
    <text evidence="1">The sequence shown here is derived from an EMBL/GenBank/DDBJ whole genome shotgun (WGS) entry which is preliminary data.</text>
</comment>
<reference evidence="1 2" key="1">
    <citation type="submission" date="2016-06" db="EMBL/GenBank/DDBJ databases">
        <authorList>
            <person name="Kjaerup R.B."/>
            <person name="Dalgaard T.S."/>
            <person name="Juul-Madsen H.R."/>
        </authorList>
    </citation>
    <scope>NUCLEOTIDE SEQUENCE [LARGE SCALE GENOMIC DNA]</scope>
    <source>
        <strain evidence="1 2">Pb300</strain>
    </source>
</reference>
<sequence length="246" mass="26612">MPFWSTGPPIVPWTIPHSPKKLVAAFPSSLSSSTRIPSINNTQHPSIVCRCFRAGSTTRRSVATAAAAATPHHSLLQIPAPTPTPTATATATATALHTAISTKKLLLLLRLILILQNRARQIGCGSSTSAVEGTFAPGTSRTKQQQTDFQQLLFVWLRRSLVVGRAETHHTKHALLARLSFFLFLQSAKGALVLSCNSANLRRLTRIGFLDPSNRVQLAPPFASSGNPTLRHHKQHSPPLILPIVN</sequence>
<name>A0A1D2J5W8_PARBR</name>
<evidence type="ECO:0000313" key="1">
    <source>
        <dbReference type="EMBL" id="ODH13714.1"/>
    </source>
</evidence>
<accession>A0A1D2J5W8</accession>
<proteinExistence type="predicted"/>
<protein>
    <submittedName>
        <fullName evidence="1">Uncharacterized protein</fullName>
    </submittedName>
</protein>
<dbReference type="AlphaFoldDB" id="A0A1D2J5W8"/>
<gene>
    <name evidence="1" type="ORF">ACO22_06969</name>
</gene>
<evidence type="ECO:0000313" key="2">
    <source>
        <dbReference type="Proteomes" id="UP000242814"/>
    </source>
</evidence>
<dbReference type="VEuPathDB" id="FungiDB:PADG_06800"/>
<organism evidence="1 2">
    <name type="scientific">Paracoccidioides brasiliensis</name>
    <dbReference type="NCBI Taxonomy" id="121759"/>
    <lineage>
        <taxon>Eukaryota</taxon>
        <taxon>Fungi</taxon>
        <taxon>Dikarya</taxon>
        <taxon>Ascomycota</taxon>
        <taxon>Pezizomycotina</taxon>
        <taxon>Eurotiomycetes</taxon>
        <taxon>Eurotiomycetidae</taxon>
        <taxon>Onygenales</taxon>
        <taxon>Ajellomycetaceae</taxon>
        <taxon>Paracoccidioides</taxon>
    </lineage>
</organism>